<dbReference type="PANTHER" id="PTHR13693">
    <property type="entry name" value="CLASS II AMINOTRANSFERASE/8-AMINO-7-OXONONANOATE SYNTHASE"/>
    <property type="match status" value="1"/>
</dbReference>
<dbReference type="EMBL" id="MASI01000001">
    <property type="protein sequence ID" value="ODA68941.1"/>
    <property type="molecule type" value="Genomic_DNA"/>
</dbReference>
<protein>
    <submittedName>
        <fullName evidence="5">8-amino-7-oxononanoate synthase 2</fullName>
        <ecNumber evidence="5">2.3.1.47</ecNumber>
    </submittedName>
</protein>
<dbReference type="EC" id="2.3.1.47" evidence="5"/>
<dbReference type="InterPro" id="IPR015424">
    <property type="entry name" value="PyrdxlP-dep_Trfase"/>
</dbReference>
<proteinExistence type="predicted"/>
<reference evidence="5 6" key="1">
    <citation type="submission" date="2016-07" db="EMBL/GenBank/DDBJ databases">
        <title>Draft genome sequence of Methyloligella halotolerans C2T (VKM B-2706T=CCUG 61687T=DSM 25045T), a halotolerant polyhydroxybutyrate accumulating methylotroph.</title>
        <authorList>
            <person name="Vasilenko O.V."/>
            <person name="Doronina N.V."/>
            <person name="Poroshina M.N."/>
            <person name="Tarlachkov S.V."/>
            <person name="Trotsenko Y.A."/>
        </authorList>
    </citation>
    <scope>NUCLEOTIDE SEQUENCE [LARGE SCALE GENOMIC DNA]</scope>
    <source>
        <strain evidence="5 6">VKM B-2706</strain>
    </source>
</reference>
<dbReference type="PANTHER" id="PTHR13693:SF100">
    <property type="entry name" value="8-AMINO-7-OXONONANOATE SYNTHASE"/>
    <property type="match status" value="1"/>
</dbReference>
<dbReference type="RefSeq" id="WP_208430557.1">
    <property type="nucleotide sequence ID" value="NZ_MASI01000001.1"/>
</dbReference>
<evidence type="ECO:0000256" key="3">
    <source>
        <dbReference type="ARBA" id="ARBA00022898"/>
    </source>
</evidence>
<dbReference type="GO" id="GO:0009102">
    <property type="term" value="P:biotin biosynthetic process"/>
    <property type="evidence" value="ECO:0007669"/>
    <property type="project" value="TreeGrafter"/>
</dbReference>
<dbReference type="InterPro" id="IPR004839">
    <property type="entry name" value="Aminotransferase_I/II_large"/>
</dbReference>
<evidence type="ECO:0000313" key="6">
    <source>
        <dbReference type="Proteomes" id="UP000095087"/>
    </source>
</evidence>
<evidence type="ECO:0000256" key="2">
    <source>
        <dbReference type="ARBA" id="ARBA00022679"/>
    </source>
</evidence>
<keyword evidence="2 5" id="KW-0808">Transferase</keyword>
<dbReference type="InterPro" id="IPR015421">
    <property type="entry name" value="PyrdxlP-dep_Trfase_major"/>
</dbReference>
<dbReference type="SUPFAM" id="SSF53383">
    <property type="entry name" value="PLP-dependent transferases"/>
    <property type="match status" value="1"/>
</dbReference>
<keyword evidence="3" id="KW-0663">Pyridoxal phosphate</keyword>
<dbReference type="InterPro" id="IPR015422">
    <property type="entry name" value="PyrdxlP-dep_Trfase_small"/>
</dbReference>
<gene>
    <name evidence="5" type="ORF">A7A08_00775</name>
</gene>
<keyword evidence="5" id="KW-0012">Acyltransferase</keyword>
<dbReference type="STRING" id="1177755.A7A08_00775"/>
<organism evidence="5 6">
    <name type="scientific">Methyloligella halotolerans</name>
    <dbReference type="NCBI Taxonomy" id="1177755"/>
    <lineage>
        <taxon>Bacteria</taxon>
        <taxon>Pseudomonadati</taxon>
        <taxon>Pseudomonadota</taxon>
        <taxon>Alphaproteobacteria</taxon>
        <taxon>Hyphomicrobiales</taxon>
        <taxon>Hyphomicrobiaceae</taxon>
        <taxon>Methyloligella</taxon>
    </lineage>
</organism>
<sequence length="398" mass="42057">MMARSESRYGAYLAAQGEAGLQRSLIDMRPLDARLIEVAEKTYVNFSSNDYLALRFHPALIGRAKLWLEAFGAGSGASRLVTGNLEAFSIVEAKIAKLKRKEAALVMASGFQTNGAVLQALLDPQVLGGRPLVFADKLNHASMHFGCAAAGIRQQRYRHRDAGHLAELLEKSKGEEAPRFILTESVFSMDGDVAPLEEIGALAKEYGATLIVDDAHGTGVLGSEGEGLSEGADIVIGTASKALGGYGAFVACSKEIRDYLVNRCSGLIYSTALPPAVLGAMDAALDLLPNLREARATAARLSKRFRDGTNSLEFETGASQTQIVPVIVGSAQAAQGLSRKLRAAGHWATAIRPPTVPKGTARLRFAFTAAHTDADVDDLLNVLEQAGPGSISGPLAAE</sequence>
<dbReference type="GO" id="GO:0008710">
    <property type="term" value="F:8-amino-7-oxononanoate synthase activity"/>
    <property type="evidence" value="ECO:0007669"/>
    <property type="project" value="UniProtKB-EC"/>
</dbReference>
<dbReference type="Gene3D" id="3.40.640.10">
    <property type="entry name" value="Type I PLP-dependent aspartate aminotransferase-like (Major domain)"/>
    <property type="match status" value="1"/>
</dbReference>
<dbReference type="AlphaFoldDB" id="A0A1E2S3C5"/>
<evidence type="ECO:0000313" key="5">
    <source>
        <dbReference type="EMBL" id="ODA68941.1"/>
    </source>
</evidence>
<dbReference type="InterPro" id="IPR050087">
    <property type="entry name" value="AON_synthase_class-II"/>
</dbReference>
<dbReference type="Pfam" id="PF00155">
    <property type="entry name" value="Aminotran_1_2"/>
    <property type="match status" value="1"/>
</dbReference>
<evidence type="ECO:0000256" key="1">
    <source>
        <dbReference type="ARBA" id="ARBA00001933"/>
    </source>
</evidence>
<keyword evidence="6" id="KW-1185">Reference proteome</keyword>
<dbReference type="Gene3D" id="3.90.1150.10">
    <property type="entry name" value="Aspartate Aminotransferase, domain 1"/>
    <property type="match status" value="1"/>
</dbReference>
<dbReference type="Proteomes" id="UP000095087">
    <property type="component" value="Unassembled WGS sequence"/>
</dbReference>
<dbReference type="PATRIC" id="fig|1177755.3.peg.777"/>
<dbReference type="GO" id="GO:0030170">
    <property type="term" value="F:pyridoxal phosphate binding"/>
    <property type="evidence" value="ECO:0007669"/>
    <property type="project" value="InterPro"/>
</dbReference>
<accession>A0A1E2S3C5</accession>
<evidence type="ECO:0000259" key="4">
    <source>
        <dbReference type="Pfam" id="PF00155"/>
    </source>
</evidence>
<comment type="cofactor">
    <cofactor evidence="1">
        <name>pyridoxal 5'-phosphate</name>
        <dbReference type="ChEBI" id="CHEBI:597326"/>
    </cofactor>
</comment>
<comment type="caution">
    <text evidence="5">The sequence shown here is derived from an EMBL/GenBank/DDBJ whole genome shotgun (WGS) entry which is preliminary data.</text>
</comment>
<feature type="domain" description="Aminotransferase class I/classII large" evidence="4">
    <location>
        <begin position="42"/>
        <end position="382"/>
    </location>
</feature>
<name>A0A1E2S3C5_9HYPH</name>